<evidence type="ECO:0000259" key="1">
    <source>
        <dbReference type="Pfam" id="PF13088"/>
    </source>
</evidence>
<comment type="caution">
    <text evidence="2">The sequence shown here is derived from an EMBL/GenBank/DDBJ whole genome shotgun (WGS) entry which is preliminary data.</text>
</comment>
<organism evidence="2 3">
    <name type="scientific">Paenibacillus oceani</name>
    <dbReference type="NCBI Taxonomy" id="2772510"/>
    <lineage>
        <taxon>Bacteria</taxon>
        <taxon>Bacillati</taxon>
        <taxon>Bacillota</taxon>
        <taxon>Bacilli</taxon>
        <taxon>Bacillales</taxon>
        <taxon>Paenibacillaceae</taxon>
        <taxon>Paenibacillus</taxon>
    </lineage>
</organism>
<reference evidence="2" key="1">
    <citation type="submission" date="2020-09" db="EMBL/GenBank/DDBJ databases">
        <title>A novel bacterium of genus Paenibacillus, isolated from South China Sea.</title>
        <authorList>
            <person name="Huang H."/>
            <person name="Mo K."/>
            <person name="Hu Y."/>
        </authorList>
    </citation>
    <scope>NUCLEOTIDE SEQUENCE</scope>
    <source>
        <strain evidence="2">IB182363</strain>
    </source>
</reference>
<dbReference type="PANTHER" id="PTHR43752">
    <property type="entry name" value="BNR/ASP-BOX REPEAT FAMILY PROTEIN"/>
    <property type="match status" value="1"/>
</dbReference>
<dbReference type="Pfam" id="PF13088">
    <property type="entry name" value="BNR_2"/>
    <property type="match status" value="1"/>
</dbReference>
<protein>
    <submittedName>
        <fullName evidence="2">Exo-alpha-sialidase</fullName>
    </submittedName>
</protein>
<dbReference type="PANTHER" id="PTHR43752:SF2">
    <property type="entry name" value="BNR_ASP-BOX REPEAT FAMILY PROTEIN"/>
    <property type="match status" value="1"/>
</dbReference>
<dbReference type="Gene3D" id="2.120.10.10">
    <property type="match status" value="1"/>
</dbReference>
<dbReference type="InterPro" id="IPR036278">
    <property type="entry name" value="Sialidase_sf"/>
</dbReference>
<dbReference type="Proteomes" id="UP000639396">
    <property type="component" value="Unassembled WGS sequence"/>
</dbReference>
<evidence type="ECO:0000313" key="2">
    <source>
        <dbReference type="EMBL" id="MBD2865927.1"/>
    </source>
</evidence>
<feature type="domain" description="Sialidase" evidence="1">
    <location>
        <begin position="45"/>
        <end position="330"/>
    </location>
</feature>
<dbReference type="InterPro" id="IPR011040">
    <property type="entry name" value="Sialidase"/>
</dbReference>
<accession>A0A927CG12</accession>
<dbReference type="SUPFAM" id="SSF50939">
    <property type="entry name" value="Sialidases"/>
    <property type="match status" value="1"/>
</dbReference>
<evidence type="ECO:0000313" key="3">
    <source>
        <dbReference type="Proteomes" id="UP000639396"/>
    </source>
</evidence>
<dbReference type="RefSeq" id="WP_190931548.1">
    <property type="nucleotide sequence ID" value="NZ_JACXJA010000049.1"/>
</dbReference>
<proteinExistence type="predicted"/>
<name>A0A927CG12_9BACL</name>
<dbReference type="AlphaFoldDB" id="A0A927CG12"/>
<gene>
    <name evidence="2" type="ORF">IDH45_28480</name>
</gene>
<sequence length="363" mass="40321">MDNKGTVVLDLRPAKGNPRNSEGAFLELKDGRLMFAYSRFIGDSHSDEAAACIAVRYSSDGGDTWSDDRIVAQPGDYDALNLMSVSLLRMGNGDVGLFYIIRYGWHDTRLRLWRSSDEGETWGEPVCCVPGLGYYVTNNDRVVRLSSGRTIVPAALHKMRTDSTTDWKSFDQRGMAYFYLSDDDGATWREAKSGCSLSLAHCGSGLQEPGVVELSNGTLWAYARTDLGRQYEMFSFDGGETWSPAVPSRFTSPTSPLSVKRNPESGDLFAVWNPVPNYETRTLERHSWGRIPLVGAISTDDGKTWGHRFTIEGEQTRGGYCYTAIHFTADSLLLAYCAGEPEDGICLARLKVKKYKLAELYGK</sequence>
<dbReference type="CDD" id="cd15482">
    <property type="entry name" value="Sialidase_non-viral"/>
    <property type="match status" value="1"/>
</dbReference>
<keyword evidence="3" id="KW-1185">Reference proteome</keyword>
<dbReference type="EMBL" id="JACXJA010000049">
    <property type="protein sequence ID" value="MBD2865927.1"/>
    <property type="molecule type" value="Genomic_DNA"/>
</dbReference>